<reference evidence="1" key="2">
    <citation type="journal article" date="2022" name="New Phytol.">
        <title>Evolutionary transition to the ectomycorrhizal habit in the genomes of a hyperdiverse lineage of mushroom-forming fungi.</title>
        <authorList>
            <person name="Looney B."/>
            <person name="Miyauchi S."/>
            <person name="Morin E."/>
            <person name="Drula E."/>
            <person name="Courty P.E."/>
            <person name="Kohler A."/>
            <person name="Kuo A."/>
            <person name="LaButti K."/>
            <person name="Pangilinan J."/>
            <person name="Lipzen A."/>
            <person name="Riley R."/>
            <person name="Andreopoulos W."/>
            <person name="He G."/>
            <person name="Johnson J."/>
            <person name="Nolan M."/>
            <person name="Tritt A."/>
            <person name="Barry K.W."/>
            <person name="Grigoriev I.V."/>
            <person name="Nagy L.G."/>
            <person name="Hibbett D."/>
            <person name="Henrissat B."/>
            <person name="Matheny P.B."/>
            <person name="Labbe J."/>
            <person name="Martin F.M."/>
        </authorList>
    </citation>
    <scope>NUCLEOTIDE SEQUENCE</scope>
    <source>
        <strain evidence="1">FP105234-sp</strain>
    </source>
</reference>
<gene>
    <name evidence="1" type="ORF">FA95DRAFT_1578685</name>
</gene>
<evidence type="ECO:0000313" key="1">
    <source>
        <dbReference type="EMBL" id="KAI0037670.1"/>
    </source>
</evidence>
<sequence length="282" mass="31172">WTIRARGGRCGRATGRANCACHGAVDYDTLAYLAHKLNTEGAKAVEHRDGARRVAQRDAQPVRWQDRSRRGDPASLAPSDVSVSYSRCTVATVDSIHLLFSACLLLVATRATPSSPAFLDTISDSTSVPSVLSVFPLSLGWTFRTRPLYSDMASPPCHLPDELTNCLDREPLAALIEGLKVFEGGVLVNKHNRRAERGRRHHAAQVKKDVVAGRGTGLAAIAVAGRRRRSDAATPCQFNIDNPFEAVDVDYLRYVQHNSIYIYTNLVRYDKIFFVFATNLRY</sequence>
<reference evidence="1" key="1">
    <citation type="submission" date="2021-02" db="EMBL/GenBank/DDBJ databases">
        <authorList>
            <consortium name="DOE Joint Genome Institute"/>
            <person name="Ahrendt S."/>
            <person name="Looney B.P."/>
            <person name="Miyauchi S."/>
            <person name="Morin E."/>
            <person name="Drula E."/>
            <person name="Courty P.E."/>
            <person name="Chicoki N."/>
            <person name="Fauchery L."/>
            <person name="Kohler A."/>
            <person name="Kuo A."/>
            <person name="Labutti K."/>
            <person name="Pangilinan J."/>
            <person name="Lipzen A."/>
            <person name="Riley R."/>
            <person name="Andreopoulos W."/>
            <person name="He G."/>
            <person name="Johnson J."/>
            <person name="Barry K.W."/>
            <person name="Grigoriev I.V."/>
            <person name="Nagy L."/>
            <person name="Hibbett D."/>
            <person name="Henrissat B."/>
            <person name="Matheny P.B."/>
            <person name="Labbe J."/>
            <person name="Martin F."/>
        </authorList>
    </citation>
    <scope>NUCLEOTIDE SEQUENCE</scope>
    <source>
        <strain evidence="1">FP105234-sp</strain>
    </source>
</reference>
<evidence type="ECO:0000313" key="2">
    <source>
        <dbReference type="Proteomes" id="UP000814033"/>
    </source>
</evidence>
<feature type="non-terminal residue" evidence="1">
    <location>
        <position position="1"/>
    </location>
</feature>
<accession>A0ACB8R180</accession>
<keyword evidence="2" id="KW-1185">Reference proteome</keyword>
<proteinExistence type="predicted"/>
<organism evidence="1 2">
    <name type="scientific">Auriscalpium vulgare</name>
    <dbReference type="NCBI Taxonomy" id="40419"/>
    <lineage>
        <taxon>Eukaryota</taxon>
        <taxon>Fungi</taxon>
        <taxon>Dikarya</taxon>
        <taxon>Basidiomycota</taxon>
        <taxon>Agaricomycotina</taxon>
        <taxon>Agaricomycetes</taxon>
        <taxon>Russulales</taxon>
        <taxon>Auriscalpiaceae</taxon>
        <taxon>Auriscalpium</taxon>
    </lineage>
</organism>
<name>A0ACB8R180_9AGAM</name>
<dbReference type="Proteomes" id="UP000814033">
    <property type="component" value="Unassembled WGS sequence"/>
</dbReference>
<protein>
    <submittedName>
        <fullName evidence="1">Uncharacterized protein</fullName>
    </submittedName>
</protein>
<comment type="caution">
    <text evidence="1">The sequence shown here is derived from an EMBL/GenBank/DDBJ whole genome shotgun (WGS) entry which is preliminary data.</text>
</comment>
<dbReference type="EMBL" id="MU276791">
    <property type="protein sequence ID" value="KAI0037670.1"/>
    <property type="molecule type" value="Genomic_DNA"/>
</dbReference>